<reference evidence="5 8" key="2">
    <citation type="submission" date="2016-07" db="EMBL/GenBank/DDBJ databases">
        <title>Complete genome sequences of Bordetella pseudohinzii.</title>
        <authorList>
            <person name="Spilker T."/>
            <person name="Darrah R."/>
            <person name="LiPuma J.J."/>
        </authorList>
    </citation>
    <scope>NUCLEOTIDE SEQUENCE [LARGE SCALE GENOMIC DNA]</scope>
    <source>
        <strain evidence="5 8">HI4681</strain>
    </source>
</reference>
<protein>
    <submittedName>
        <fullName evidence="5">Efflux transporter periplasmic adaptor subunit</fullName>
    </submittedName>
    <submittedName>
        <fullName evidence="6">Probable efflux pump periplasmic linker ttgA</fullName>
    </submittedName>
</protein>
<keyword evidence="2" id="KW-0732">Signal</keyword>
<dbReference type="GO" id="GO:1990281">
    <property type="term" value="C:efflux pump complex"/>
    <property type="evidence" value="ECO:0007669"/>
    <property type="project" value="TreeGrafter"/>
</dbReference>
<dbReference type="InterPro" id="IPR058792">
    <property type="entry name" value="Beta-barrel_RND_2"/>
</dbReference>
<feature type="signal peptide" evidence="2">
    <location>
        <begin position="1"/>
        <end position="21"/>
    </location>
</feature>
<evidence type="ECO:0000259" key="3">
    <source>
        <dbReference type="Pfam" id="PF25954"/>
    </source>
</evidence>
<dbReference type="AlphaFoldDB" id="A0A0J6C9B1"/>
<dbReference type="KEGG" id="bpdz:BBN53_11525"/>
<dbReference type="PANTHER" id="PTHR30469">
    <property type="entry name" value="MULTIDRUG RESISTANCE PROTEIN MDTA"/>
    <property type="match status" value="1"/>
</dbReference>
<accession>A0A0M7CA01</accession>
<keyword evidence="8" id="KW-1185">Reference proteome</keyword>
<evidence type="ECO:0000256" key="2">
    <source>
        <dbReference type="SAM" id="SignalP"/>
    </source>
</evidence>
<feature type="chain" id="PRO_5005268725" evidence="2">
    <location>
        <begin position="22"/>
        <end position="259"/>
    </location>
</feature>
<dbReference type="SUPFAM" id="SSF111369">
    <property type="entry name" value="HlyD-like secretion proteins"/>
    <property type="match status" value="1"/>
</dbReference>
<name>A0A0J6C9B1_9BORD</name>
<evidence type="ECO:0000259" key="4">
    <source>
        <dbReference type="Pfam" id="PF25973"/>
    </source>
</evidence>
<accession>A0A0J6C9B1</accession>
<dbReference type="EMBL" id="CP016440">
    <property type="protein sequence ID" value="ANY16470.1"/>
    <property type="molecule type" value="Genomic_DNA"/>
</dbReference>
<dbReference type="OrthoDB" id="9768185at2"/>
<evidence type="ECO:0000313" key="6">
    <source>
        <dbReference type="EMBL" id="CUI35918.1"/>
    </source>
</evidence>
<evidence type="ECO:0000313" key="8">
    <source>
        <dbReference type="Proteomes" id="UP000092950"/>
    </source>
</evidence>
<gene>
    <name evidence="6" type="primary">ttgA_1</name>
    <name evidence="5" type="ORF">BBN53_11525</name>
    <name evidence="6" type="ORF">ERS370011_00252</name>
</gene>
<dbReference type="NCBIfam" id="TIGR01730">
    <property type="entry name" value="RND_mfp"/>
    <property type="match status" value="1"/>
</dbReference>
<evidence type="ECO:0000313" key="7">
    <source>
        <dbReference type="Proteomes" id="UP000053096"/>
    </source>
</evidence>
<dbReference type="InterPro" id="IPR058647">
    <property type="entry name" value="BSH_CzcB-like"/>
</dbReference>
<dbReference type="GO" id="GO:0015562">
    <property type="term" value="F:efflux transmembrane transporter activity"/>
    <property type="evidence" value="ECO:0007669"/>
    <property type="project" value="TreeGrafter"/>
</dbReference>
<dbReference type="InterPro" id="IPR006143">
    <property type="entry name" value="RND_pump_MFP"/>
</dbReference>
<dbReference type="Proteomes" id="UP000053096">
    <property type="component" value="Unassembled WGS sequence"/>
</dbReference>
<dbReference type="Proteomes" id="UP000092950">
    <property type="component" value="Chromosome"/>
</dbReference>
<comment type="similarity">
    <text evidence="1">Belongs to the membrane fusion protein (MFP) (TC 8.A.1) family.</text>
</comment>
<dbReference type="Pfam" id="PF25954">
    <property type="entry name" value="Beta-barrel_RND_2"/>
    <property type="match status" value="1"/>
</dbReference>
<reference evidence="6 7" key="1">
    <citation type="submission" date="2015-09" db="EMBL/GenBank/DDBJ databases">
        <authorList>
            <person name="Jackson K.R."/>
            <person name="Lunt B.L."/>
            <person name="Fisher J.N.B."/>
            <person name="Gardner A.V."/>
            <person name="Bailey M.E."/>
            <person name="Deus L.M."/>
            <person name="Earl A.S."/>
            <person name="Gibby P.D."/>
            <person name="Hartmann K.A."/>
            <person name="Liu J.E."/>
            <person name="Manci A.M."/>
            <person name="Nielsen D.A."/>
            <person name="Solomon M.B."/>
            <person name="Breakwell D.P."/>
            <person name="Burnett S.H."/>
            <person name="Grose J.H."/>
        </authorList>
    </citation>
    <scope>NUCLEOTIDE SEQUENCE [LARGE SCALE GENOMIC DNA]</scope>
    <source>
        <strain evidence="6 7">2789STDY5608636</strain>
    </source>
</reference>
<evidence type="ECO:0000313" key="5">
    <source>
        <dbReference type="EMBL" id="ANY16470.1"/>
    </source>
</evidence>
<feature type="domain" description="CzcB-like barrel-sandwich hybrid" evidence="4">
    <location>
        <begin position="61"/>
        <end position="176"/>
    </location>
</feature>
<proteinExistence type="inferred from homology"/>
<organism evidence="6 7">
    <name type="scientific">Bordetella pseudohinzii</name>
    <dbReference type="NCBI Taxonomy" id="1331258"/>
    <lineage>
        <taxon>Bacteria</taxon>
        <taxon>Pseudomonadati</taxon>
        <taxon>Pseudomonadota</taxon>
        <taxon>Betaproteobacteria</taxon>
        <taxon>Burkholderiales</taxon>
        <taxon>Alcaligenaceae</taxon>
        <taxon>Bordetella</taxon>
    </lineage>
</organism>
<dbReference type="EMBL" id="CYTV01000001">
    <property type="protein sequence ID" value="CUI35918.1"/>
    <property type="molecule type" value="Genomic_DNA"/>
</dbReference>
<feature type="domain" description="CusB-like beta-barrel" evidence="3">
    <location>
        <begin position="187"/>
        <end position="257"/>
    </location>
</feature>
<dbReference type="Gene3D" id="1.10.287.470">
    <property type="entry name" value="Helix hairpin bin"/>
    <property type="match status" value="1"/>
</dbReference>
<dbReference type="Gene3D" id="2.40.50.100">
    <property type="match status" value="1"/>
</dbReference>
<dbReference type="Gene3D" id="2.40.30.170">
    <property type="match status" value="1"/>
</dbReference>
<dbReference type="RefSeq" id="WP_043209366.1">
    <property type="nucleotide sequence ID" value="NZ_CAJGUP010000197.1"/>
</dbReference>
<dbReference type="Pfam" id="PF25973">
    <property type="entry name" value="BSH_CzcB"/>
    <property type="match status" value="1"/>
</dbReference>
<sequence length="259" mass="27700">MKISTLVLSACLASLASAALAQGLPPDATLPPLTGAAPQDSLGHPMACLIEPFQVSELGSPSAGVLERVLVQRGDSVKKGQVVAELNTHVDEATLGLRRAEAAYLSRVVDRNADLYKRKLLPAGDYDEMSSRSRQAQLQVALQQAILAERSIKSPFDGVVAERYAGPGDRVNDNKIVKLAQIDPLVVKVVVPEGLYGQIKHEAEAQVNVNPAISGQALKAKVWRIDRVMDAASGTFTVLLTIPNKDHVIPAGIRCSIRF</sequence>
<evidence type="ECO:0000256" key="1">
    <source>
        <dbReference type="ARBA" id="ARBA00009477"/>
    </source>
</evidence>